<evidence type="ECO:0000313" key="3">
    <source>
        <dbReference type="Proteomes" id="UP001168821"/>
    </source>
</evidence>
<name>A0AA38IS08_9CUCU</name>
<accession>A0AA38IS08</accession>
<gene>
    <name evidence="2" type="ORF">Zmor_010731</name>
</gene>
<feature type="compositionally biased region" description="Acidic residues" evidence="1">
    <location>
        <begin position="86"/>
        <end position="96"/>
    </location>
</feature>
<organism evidence="2 3">
    <name type="scientific">Zophobas morio</name>
    <dbReference type="NCBI Taxonomy" id="2755281"/>
    <lineage>
        <taxon>Eukaryota</taxon>
        <taxon>Metazoa</taxon>
        <taxon>Ecdysozoa</taxon>
        <taxon>Arthropoda</taxon>
        <taxon>Hexapoda</taxon>
        <taxon>Insecta</taxon>
        <taxon>Pterygota</taxon>
        <taxon>Neoptera</taxon>
        <taxon>Endopterygota</taxon>
        <taxon>Coleoptera</taxon>
        <taxon>Polyphaga</taxon>
        <taxon>Cucujiformia</taxon>
        <taxon>Tenebrionidae</taxon>
        <taxon>Zophobas</taxon>
    </lineage>
</organism>
<feature type="compositionally biased region" description="Basic residues" evidence="1">
    <location>
        <begin position="114"/>
        <end position="133"/>
    </location>
</feature>
<protein>
    <submittedName>
        <fullName evidence="2">Uncharacterized protein</fullName>
    </submittedName>
</protein>
<dbReference type="EMBL" id="JALNTZ010000003">
    <property type="protein sequence ID" value="KAJ3659022.1"/>
    <property type="molecule type" value="Genomic_DNA"/>
</dbReference>
<dbReference type="AlphaFoldDB" id="A0AA38IS08"/>
<dbReference type="Proteomes" id="UP001168821">
    <property type="component" value="Unassembled WGS sequence"/>
</dbReference>
<keyword evidence="3" id="KW-1185">Reference proteome</keyword>
<reference evidence="2" key="1">
    <citation type="journal article" date="2023" name="G3 (Bethesda)">
        <title>Whole genome assemblies of Zophobas morio and Tenebrio molitor.</title>
        <authorList>
            <person name="Kaur S."/>
            <person name="Stinson S.A."/>
            <person name="diCenzo G.C."/>
        </authorList>
    </citation>
    <scope>NUCLEOTIDE SEQUENCE</scope>
    <source>
        <strain evidence="2">QUZm001</strain>
    </source>
</reference>
<proteinExistence type="predicted"/>
<feature type="region of interest" description="Disordered" evidence="1">
    <location>
        <begin position="21"/>
        <end position="133"/>
    </location>
</feature>
<sequence length="133" mass="15619">MKHTGKYPGLLPHVLRAISERKEGGGIKNMSHVENAIKRVRNGNPSKGIYSLRRRRRRKEGGGKRRRRRRRRASESTDATSIYSDGEMDDYTESDTDFSRSRSRSRTAEPSDRGRRRKRSGGRRRRRRRKHAE</sequence>
<evidence type="ECO:0000256" key="1">
    <source>
        <dbReference type="SAM" id="MobiDB-lite"/>
    </source>
</evidence>
<feature type="compositionally biased region" description="Basic residues" evidence="1">
    <location>
        <begin position="52"/>
        <end position="72"/>
    </location>
</feature>
<evidence type="ECO:0000313" key="2">
    <source>
        <dbReference type="EMBL" id="KAJ3659022.1"/>
    </source>
</evidence>
<comment type="caution">
    <text evidence="2">The sequence shown here is derived from an EMBL/GenBank/DDBJ whole genome shotgun (WGS) entry which is preliminary data.</text>
</comment>